<proteinExistence type="predicted"/>
<protein>
    <submittedName>
        <fullName evidence="1">Uncharacterized protein</fullName>
    </submittedName>
</protein>
<name>A0A381R886_9ZZZZ</name>
<dbReference type="EMBL" id="UINC01001708">
    <property type="protein sequence ID" value="SUZ87098.1"/>
    <property type="molecule type" value="Genomic_DNA"/>
</dbReference>
<gene>
    <name evidence="1" type="ORF">METZ01_LOCUS39952</name>
</gene>
<sequence>MEQDTIKKITGGSFLTTPINEANIFSR</sequence>
<organism evidence="1">
    <name type="scientific">marine metagenome</name>
    <dbReference type="NCBI Taxonomy" id="408172"/>
    <lineage>
        <taxon>unclassified sequences</taxon>
        <taxon>metagenomes</taxon>
        <taxon>ecological metagenomes</taxon>
    </lineage>
</organism>
<accession>A0A381R886</accession>
<reference evidence="1" key="1">
    <citation type="submission" date="2018-05" db="EMBL/GenBank/DDBJ databases">
        <authorList>
            <person name="Lanie J.A."/>
            <person name="Ng W.-L."/>
            <person name="Kazmierczak K.M."/>
            <person name="Andrzejewski T.M."/>
            <person name="Davidsen T.M."/>
            <person name="Wayne K.J."/>
            <person name="Tettelin H."/>
            <person name="Glass J.I."/>
            <person name="Rusch D."/>
            <person name="Podicherti R."/>
            <person name="Tsui H.-C.T."/>
            <person name="Winkler M.E."/>
        </authorList>
    </citation>
    <scope>NUCLEOTIDE SEQUENCE</scope>
</reference>
<evidence type="ECO:0000313" key="1">
    <source>
        <dbReference type="EMBL" id="SUZ87098.1"/>
    </source>
</evidence>
<dbReference type="AlphaFoldDB" id="A0A381R886"/>
<feature type="non-terminal residue" evidence="1">
    <location>
        <position position="27"/>
    </location>
</feature>